<dbReference type="Pfam" id="PF14265">
    <property type="entry name" value="DUF4355"/>
    <property type="match status" value="1"/>
</dbReference>
<dbReference type="Proteomes" id="UP000472573">
    <property type="component" value="Unassembled WGS sequence"/>
</dbReference>
<comment type="caution">
    <text evidence="2">The sequence shown here is derived from an EMBL/GenBank/DDBJ whole genome shotgun (WGS) entry which is preliminary data.</text>
</comment>
<dbReference type="InterPro" id="IPR025580">
    <property type="entry name" value="Gp46"/>
</dbReference>
<proteinExistence type="predicted"/>
<evidence type="ECO:0000256" key="1">
    <source>
        <dbReference type="SAM" id="MobiDB-lite"/>
    </source>
</evidence>
<name>A0ABQ6XIT3_PEDPE</name>
<accession>A0ABQ6XIT3</accession>
<sequence>MELKSVLPMNLQFFAEEPDNPDSEPTDPIDTPAGGDGEEGKDGDGKESKVDETVEKLQKRLHSETANKHSLEEQVADLQKQLDEQKKKPDKSVKSLSDDEKKQKELEELNKKNEELEAKLKRNEVLSQTRSVLQEDNINVDDSILNLIVTDDDDKTYENIVAIKSLIAKTTESARKGYLKGSTPKDTGTQVADAFTAKLNKYK</sequence>
<organism evidence="2 3">
    <name type="scientific">Pediococcus pentosaceus</name>
    <dbReference type="NCBI Taxonomy" id="1255"/>
    <lineage>
        <taxon>Bacteria</taxon>
        <taxon>Bacillati</taxon>
        <taxon>Bacillota</taxon>
        <taxon>Bacilli</taxon>
        <taxon>Lactobacillales</taxon>
        <taxon>Lactobacillaceae</taxon>
        <taxon>Pediococcus</taxon>
    </lineage>
</organism>
<evidence type="ECO:0000313" key="2">
    <source>
        <dbReference type="EMBL" id="KAF0414945.1"/>
    </source>
</evidence>
<feature type="compositionally biased region" description="Basic and acidic residues" evidence="1">
    <location>
        <begin position="38"/>
        <end position="72"/>
    </location>
</feature>
<feature type="region of interest" description="Disordered" evidence="1">
    <location>
        <begin position="1"/>
        <end position="121"/>
    </location>
</feature>
<keyword evidence="3" id="KW-1185">Reference proteome</keyword>
<evidence type="ECO:0000313" key="3">
    <source>
        <dbReference type="Proteomes" id="UP000472573"/>
    </source>
</evidence>
<protein>
    <submittedName>
        <fullName evidence="2">DUF4355 domain-containing protein</fullName>
    </submittedName>
</protein>
<reference evidence="3" key="1">
    <citation type="submission" date="2020-03" db="EMBL/GenBank/DDBJ databases">
        <title>SpeciesPrimer: A bioinformatics pipeline dedicated to the design of qPCR primers for the quantification of bacterial species.</title>
        <authorList>
            <person name="Dreier M."/>
            <person name="Berthoud H."/>
            <person name="Shani N."/>
            <person name="Wechsler D."/>
            <person name="Junier P."/>
        </authorList>
    </citation>
    <scope>NUCLEOTIDE SEQUENCE [LARGE SCALE GENOMIC DNA]</scope>
    <source>
        <strain evidence="3">FAM13073</strain>
    </source>
</reference>
<dbReference type="EMBL" id="WENB01000001">
    <property type="protein sequence ID" value="KAF0414945.1"/>
    <property type="molecule type" value="Genomic_DNA"/>
</dbReference>
<dbReference type="RefSeq" id="WP_159276404.1">
    <property type="nucleotide sequence ID" value="NZ_WENB01000001.1"/>
</dbReference>
<gene>
    <name evidence="2" type="ORF">GBO79_01085</name>
</gene>
<feature type="compositionally biased region" description="Basic and acidic residues" evidence="1">
    <location>
        <begin position="80"/>
        <end position="121"/>
    </location>
</feature>
<feature type="compositionally biased region" description="Acidic residues" evidence="1">
    <location>
        <begin position="16"/>
        <end position="27"/>
    </location>
</feature>